<organism evidence="7 8">
    <name type="scientific">Streptomyces varsoviensis</name>
    <dbReference type="NCBI Taxonomy" id="67373"/>
    <lineage>
        <taxon>Bacteria</taxon>
        <taxon>Bacillati</taxon>
        <taxon>Actinomycetota</taxon>
        <taxon>Actinomycetes</taxon>
        <taxon>Kitasatosporales</taxon>
        <taxon>Streptomycetaceae</taxon>
        <taxon>Streptomyces</taxon>
    </lineage>
</organism>
<feature type="non-terminal residue" evidence="7">
    <location>
        <position position="76"/>
    </location>
</feature>
<evidence type="ECO:0000313" key="8">
    <source>
        <dbReference type="Proteomes" id="UP000037020"/>
    </source>
</evidence>
<evidence type="ECO:0000256" key="2">
    <source>
        <dbReference type="ARBA" id="ARBA00007317"/>
    </source>
</evidence>
<proteinExistence type="inferred from homology"/>
<comment type="caution">
    <text evidence="7">The sequence shown here is derived from an EMBL/GenBank/DDBJ whole genome shotgun (WGS) entry which is preliminary data.</text>
</comment>
<gene>
    <name evidence="7" type="ORF">ADK38_40195</name>
</gene>
<evidence type="ECO:0000259" key="6">
    <source>
        <dbReference type="PROSITE" id="PS51826"/>
    </source>
</evidence>
<keyword evidence="8" id="KW-1185">Reference proteome</keyword>
<protein>
    <recommendedName>
        <fullName evidence="6">Peripheral subunit-binding (PSBD) domain-containing protein</fullName>
    </recommendedName>
</protein>
<dbReference type="PROSITE" id="PS51826">
    <property type="entry name" value="PSBD"/>
    <property type="match status" value="1"/>
</dbReference>
<comment type="cofactor">
    <cofactor evidence="1">
        <name>(R)-lipoate</name>
        <dbReference type="ChEBI" id="CHEBI:83088"/>
    </cofactor>
</comment>
<feature type="region of interest" description="Disordered" evidence="5">
    <location>
        <begin position="1"/>
        <end position="21"/>
    </location>
</feature>
<reference evidence="7 8" key="1">
    <citation type="submission" date="2015-07" db="EMBL/GenBank/DDBJ databases">
        <authorList>
            <person name="Ju K.-S."/>
            <person name="Doroghazi J.R."/>
            <person name="Metcalf W.W."/>
        </authorList>
    </citation>
    <scope>NUCLEOTIDE SEQUENCE [LARGE SCALE GENOMIC DNA]</scope>
    <source>
        <strain evidence="7 8">NRRL B-3589</strain>
    </source>
</reference>
<evidence type="ECO:0000256" key="4">
    <source>
        <dbReference type="ARBA" id="ARBA00023315"/>
    </source>
</evidence>
<evidence type="ECO:0000256" key="3">
    <source>
        <dbReference type="ARBA" id="ARBA00022679"/>
    </source>
</evidence>
<keyword evidence="4" id="KW-0012">Acyltransferase</keyword>
<evidence type="ECO:0000313" key="7">
    <source>
        <dbReference type="EMBL" id="KOG74463.1"/>
    </source>
</evidence>
<feature type="domain" description="Peripheral subunit-binding (PSBD)" evidence="6">
    <location>
        <begin position="26"/>
        <end position="63"/>
    </location>
</feature>
<keyword evidence="3" id="KW-0808">Transferase</keyword>
<sequence length="76" mass="7701">MGSPAAADGGSDTGQGPAAAAGPVAVISPLVRRMARERGVDLREVAGSGPEGLILRADVEAAIRELGERRACLLYT</sequence>
<dbReference type="PANTHER" id="PTHR43178:SF5">
    <property type="entry name" value="LIPOAMIDE ACYLTRANSFERASE COMPONENT OF BRANCHED-CHAIN ALPHA-KETO ACID DEHYDROGENASE COMPLEX, MITOCHONDRIAL"/>
    <property type="match status" value="1"/>
</dbReference>
<dbReference type="InterPro" id="IPR004167">
    <property type="entry name" value="PSBD"/>
</dbReference>
<comment type="similarity">
    <text evidence="2">Belongs to the 2-oxoacid dehydrogenase family.</text>
</comment>
<dbReference type="Proteomes" id="UP000037020">
    <property type="component" value="Unassembled WGS sequence"/>
</dbReference>
<dbReference type="SUPFAM" id="SSF47005">
    <property type="entry name" value="Peripheral subunit-binding domain of 2-oxo acid dehydrogenase complex"/>
    <property type="match status" value="1"/>
</dbReference>
<dbReference type="Pfam" id="PF02817">
    <property type="entry name" value="E3_binding"/>
    <property type="match status" value="1"/>
</dbReference>
<dbReference type="InterPro" id="IPR036625">
    <property type="entry name" value="E3-bd_dom_sf"/>
</dbReference>
<name>A0ABR5IUH6_9ACTN</name>
<dbReference type="EMBL" id="LGUT01003831">
    <property type="protein sequence ID" value="KOG74463.1"/>
    <property type="molecule type" value="Genomic_DNA"/>
</dbReference>
<accession>A0ABR5IUH6</accession>
<dbReference type="InterPro" id="IPR050743">
    <property type="entry name" value="2-oxoacid_DH_E2_comp"/>
</dbReference>
<dbReference type="Gene3D" id="4.10.320.10">
    <property type="entry name" value="E3-binding domain"/>
    <property type="match status" value="1"/>
</dbReference>
<evidence type="ECO:0000256" key="5">
    <source>
        <dbReference type="SAM" id="MobiDB-lite"/>
    </source>
</evidence>
<evidence type="ECO:0000256" key="1">
    <source>
        <dbReference type="ARBA" id="ARBA00001938"/>
    </source>
</evidence>
<dbReference type="PANTHER" id="PTHR43178">
    <property type="entry name" value="DIHYDROLIPOAMIDE ACETYLTRANSFERASE COMPONENT OF PYRUVATE DEHYDROGENASE COMPLEX"/>
    <property type="match status" value="1"/>
</dbReference>